<evidence type="ECO:0000256" key="11">
    <source>
        <dbReference type="SAM" id="Phobius"/>
    </source>
</evidence>
<dbReference type="CDD" id="cd06579">
    <property type="entry name" value="TM_PBP1_transp_AraH_like"/>
    <property type="match status" value="1"/>
</dbReference>
<feature type="transmembrane region" description="Helical" evidence="11">
    <location>
        <begin position="144"/>
        <end position="163"/>
    </location>
</feature>
<dbReference type="Pfam" id="PF02653">
    <property type="entry name" value="BPD_transp_2"/>
    <property type="match status" value="1"/>
</dbReference>
<comment type="subcellular location">
    <subcellularLocation>
        <location evidence="1">Cell membrane</location>
        <topology evidence="1">Multi-pass membrane protein</topology>
    </subcellularLocation>
</comment>
<feature type="transmembrane region" description="Helical" evidence="11">
    <location>
        <begin position="314"/>
        <end position="330"/>
    </location>
</feature>
<evidence type="ECO:0000256" key="7">
    <source>
        <dbReference type="ARBA" id="ARBA00022989"/>
    </source>
</evidence>
<dbReference type="AlphaFoldDB" id="A0A1I5AGZ0"/>
<keyword evidence="7 11" id="KW-1133">Transmembrane helix</keyword>
<protein>
    <recommendedName>
        <fullName evidence="10">Autoinducer 2 import system permease protein LsrC</fullName>
    </recommendedName>
</protein>
<evidence type="ECO:0000256" key="2">
    <source>
        <dbReference type="ARBA" id="ARBA00011262"/>
    </source>
</evidence>
<evidence type="ECO:0000256" key="6">
    <source>
        <dbReference type="ARBA" id="ARBA00022692"/>
    </source>
</evidence>
<feature type="transmembrane region" description="Helical" evidence="11">
    <location>
        <begin position="68"/>
        <end position="88"/>
    </location>
</feature>
<organism evidence="12 13">
    <name type="scientific">Mycetocola miduiensis</name>
    <dbReference type="NCBI Taxonomy" id="995034"/>
    <lineage>
        <taxon>Bacteria</taxon>
        <taxon>Bacillati</taxon>
        <taxon>Actinomycetota</taxon>
        <taxon>Actinomycetes</taxon>
        <taxon>Micrococcales</taxon>
        <taxon>Microbacteriaceae</taxon>
        <taxon>Mycetocola</taxon>
    </lineage>
</organism>
<keyword evidence="8 11" id="KW-0472">Membrane</keyword>
<comment type="subunit">
    <text evidence="2">The complex is composed of two ATP-binding proteins (LsrA), two transmembrane proteins (LsrC and LsrD) and a solute-binding protein (LsrB).</text>
</comment>
<evidence type="ECO:0000256" key="3">
    <source>
        <dbReference type="ARBA" id="ARBA00022448"/>
    </source>
</evidence>
<evidence type="ECO:0000256" key="10">
    <source>
        <dbReference type="ARBA" id="ARBA00039382"/>
    </source>
</evidence>
<evidence type="ECO:0000256" key="8">
    <source>
        <dbReference type="ARBA" id="ARBA00023136"/>
    </source>
</evidence>
<dbReference type="OrthoDB" id="3676653at2"/>
<comment type="function">
    <text evidence="9">Part of the ABC transporter complex LsrABCD involved in autoinducer 2 (AI-2) import. Probably responsible for the translocation of the substrate across the membrane.</text>
</comment>
<feature type="transmembrane region" description="Helical" evidence="11">
    <location>
        <begin position="183"/>
        <end position="204"/>
    </location>
</feature>
<sequence length="347" mass="35630">MLDTSKAQLDAVASIEHEREESARRGARAARRQSLLQKLGIIVPFALVLLAGIVLVPSFLSASNITNMLVNGAILAITAYGMTMVIALRGIDLSVGSSQAVAACVVAVSVNAWGLVPGILSGIAAAIVLGLLNGVIVTKFRVPAFIATLATLGIYRGVALLFTDGAPVMITDTAFRSIATSSLFGIPVPFILSVLVGAGFWFVLEKMRFGKHLVAVGGSPESATDSGINVKRIQLIAYIAAGATAGLAGVLLASQLGSVNGSLSTGLELQAIAVVVLGGTSMAGGRGNIVGTFLASLLLAMINAGLNLLNVPSFYQYIALGVLLVFALSVDSAQRAAVRRVFEGRVA</sequence>
<feature type="transmembrane region" description="Helical" evidence="11">
    <location>
        <begin position="259"/>
        <end position="277"/>
    </location>
</feature>
<dbReference type="PANTHER" id="PTHR32196:SF29">
    <property type="entry name" value="AUTOINDUCER 2 IMPORT SYSTEM PERMEASE PROTEIN LSRC"/>
    <property type="match status" value="1"/>
</dbReference>
<evidence type="ECO:0000313" key="12">
    <source>
        <dbReference type="EMBL" id="SFN61640.1"/>
    </source>
</evidence>
<feature type="transmembrane region" description="Helical" evidence="11">
    <location>
        <begin position="35"/>
        <end position="56"/>
    </location>
</feature>
<dbReference type="Proteomes" id="UP000198867">
    <property type="component" value="Unassembled WGS sequence"/>
</dbReference>
<evidence type="ECO:0000256" key="9">
    <source>
        <dbReference type="ARBA" id="ARBA00025439"/>
    </source>
</evidence>
<dbReference type="GO" id="GO:0005886">
    <property type="term" value="C:plasma membrane"/>
    <property type="evidence" value="ECO:0007669"/>
    <property type="project" value="UniProtKB-SubCell"/>
</dbReference>
<evidence type="ECO:0000256" key="5">
    <source>
        <dbReference type="ARBA" id="ARBA00022519"/>
    </source>
</evidence>
<accession>A0A1I5AGZ0</accession>
<dbReference type="GO" id="GO:0022857">
    <property type="term" value="F:transmembrane transporter activity"/>
    <property type="evidence" value="ECO:0007669"/>
    <property type="project" value="InterPro"/>
</dbReference>
<feature type="transmembrane region" description="Helical" evidence="11">
    <location>
        <begin position="289"/>
        <end position="308"/>
    </location>
</feature>
<feature type="transmembrane region" description="Helical" evidence="11">
    <location>
        <begin position="235"/>
        <end position="253"/>
    </location>
</feature>
<feature type="transmembrane region" description="Helical" evidence="11">
    <location>
        <begin position="119"/>
        <end position="137"/>
    </location>
</feature>
<evidence type="ECO:0000256" key="4">
    <source>
        <dbReference type="ARBA" id="ARBA00022475"/>
    </source>
</evidence>
<keyword evidence="13" id="KW-1185">Reference proteome</keyword>
<dbReference type="EMBL" id="FOVM01000003">
    <property type="protein sequence ID" value="SFN61640.1"/>
    <property type="molecule type" value="Genomic_DNA"/>
</dbReference>
<dbReference type="PANTHER" id="PTHR32196">
    <property type="entry name" value="ABC TRANSPORTER PERMEASE PROTEIN YPHD-RELATED-RELATED"/>
    <property type="match status" value="1"/>
</dbReference>
<proteinExistence type="predicted"/>
<gene>
    <name evidence="12" type="ORF">SAMN05216219_1452</name>
</gene>
<keyword evidence="3" id="KW-0813">Transport</keyword>
<reference evidence="13" key="1">
    <citation type="submission" date="2016-10" db="EMBL/GenBank/DDBJ databases">
        <authorList>
            <person name="Varghese N."/>
            <person name="Submissions S."/>
        </authorList>
    </citation>
    <scope>NUCLEOTIDE SEQUENCE [LARGE SCALE GENOMIC DNA]</scope>
    <source>
        <strain evidence="13">CGMCC 1.11101</strain>
    </source>
</reference>
<dbReference type="InterPro" id="IPR001851">
    <property type="entry name" value="ABC_transp_permease"/>
</dbReference>
<dbReference type="RefSeq" id="WP_090710082.1">
    <property type="nucleotide sequence ID" value="NZ_FOVM01000003.1"/>
</dbReference>
<keyword evidence="4" id="KW-1003">Cell membrane</keyword>
<keyword evidence="5" id="KW-0997">Cell inner membrane</keyword>
<keyword evidence="6 11" id="KW-0812">Transmembrane</keyword>
<evidence type="ECO:0000313" key="13">
    <source>
        <dbReference type="Proteomes" id="UP000198867"/>
    </source>
</evidence>
<name>A0A1I5AGZ0_9MICO</name>
<dbReference type="STRING" id="995034.SAMN05216219_1452"/>
<evidence type="ECO:0000256" key="1">
    <source>
        <dbReference type="ARBA" id="ARBA00004651"/>
    </source>
</evidence>